<dbReference type="EMBL" id="WWCP01000048">
    <property type="protein sequence ID" value="MYM85074.1"/>
    <property type="molecule type" value="Genomic_DNA"/>
</dbReference>
<dbReference type="NCBIfam" id="TIGR02532">
    <property type="entry name" value="IV_pilin_GFxxxE"/>
    <property type="match status" value="1"/>
</dbReference>
<evidence type="ECO:0000313" key="2">
    <source>
        <dbReference type="Proteomes" id="UP000474565"/>
    </source>
</evidence>
<name>A0A6L8MSS5_9BURK</name>
<organism evidence="1 2">
    <name type="scientific">Duganella lactea</name>
    <dbReference type="NCBI Taxonomy" id="2692173"/>
    <lineage>
        <taxon>Bacteria</taxon>
        <taxon>Pseudomonadati</taxon>
        <taxon>Pseudomonadota</taxon>
        <taxon>Betaproteobacteria</taxon>
        <taxon>Burkholderiales</taxon>
        <taxon>Oxalobacteraceae</taxon>
        <taxon>Telluria group</taxon>
        <taxon>Duganella</taxon>
    </lineage>
</organism>
<reference evidence="1 2" key="1">
    <citation type="submission" date="2019-12" db="EMBL/GenBank/DDBJ databases">
        <title>Novel species isolated from a subtropical stream in China.</title>
        <authorList>
            <person name="Lu H."/>
        </authorList>
    </citation>
    <scope>NUCLEOTIDE SEQUENCE [LARGE SCALE GENOMIC DNA]</scope>
    <source>
        <strain evidence="1 2">FT50W</strain>
    </source>
</reference>
<dbReference type="Pfam" id="PF07963">
    <property type="entry name" value="N_methyl"/>
    <property type="match status" value="1"/>
</dbReference>
<dbReference type="InterPro" id="IPR031982">
    <property type="entry name" value="PilE-like"/>
</dbReference>
<accession>A0A6L8MSS5</accession>
<dbReference type="SUPFAM" id="SSF54523">
    <property type="entry name" value="Pili subunits"/>
    <property type="match status" value="1"/>
</dbReference>
<dbReference type="InterPro" id="IPR045584">
    <property type="entry name" value="Pilin-like"/>
</dbReference>
<dbReference type="Proteomes" id="UP000474565">
    <property type="component" value="Unassembled WGS sequence"/>
</dbReference>
<sequence length="148" mass="16386">MKRRGFSLIELAVVLVIVAVLASQALPAYQQHVIRTRRNEAQSALLKLMMQQERFHTQHNQYIAFSAGATEPEARHFQWWSGGNPKTSAYELEGRACDDEPIAQCIQIVATPGTGRVDSRFADADCRTLKLTSTGVRLATGPAMGCWP</sequence>
<dbReference type="InterPro" id="IPR012902">
    <property type="entry name" value="N_methyl_site"/>
</dbReference>
<protein>
    <submittedName>
        <fullName evidence="1">Prepilin-type N-terminal cleavage/methylation domain-containing protein</fullName>
    </submittedName>
</protein>
<comment type="caution">
    <text evidence="1">The sequence shown here is derived from an EMBL/GenBank/DDBJ whole genome shotgun (WGS) entry which is preliminary data.</text>
</comment>
<dbReference type="AlphaFoldDB" id="A0A6L8MSS5"/>
<dbReference type="Pfam" id="PF16732">
    <property type="entry name" value="ComP_DUS"/>
    <property type="match status" value="1"/>
</dbReference>
<dbReference type="GO" id="GO:0043683">
    <property type="term" value="P:type IV pilus assembly"/>
    <property type="evidence" value="ECO:0007669"/>
    <property type="project" value="InterPro"/>
</dbReference>
<dbReference type="PANTHER" id="PTHR30093">
    <property type="entry name" value="GENERAL SECRETION PATHWAY PROTEIN G"/>
    <property type="match status" value="1"/>
</dbReference>
<dbReference type="PANTHER" id="PTHR30093:SF47">
    <property type="entry name" value="TYPE IV PILUS NON-CORE MINOR PILIN PILE"/>
    <property type="match status" value="1"/>
</dbReference>
<evidence type="ECO:0000313" key="1">
    <source>
        <dbReference type="EMBL" id="MYM85074.1"/>
    </source>
</evidence>
<gene>
    <name evidence="1" type="ORF">GTP44_24395</name>
</gene>
<dbReference type="RefSeq" id="WP_161021460.1">
    <property type="nucleotide sequence ID" value="NZ_WWCP01000048.1"/>
</dbReference>
<dbReference type="Gene3D" id="3.30.700.10">
    <property type="entry name" value="Glycoprotein, Type 4 Pilin"/>
    <property type="match status" value="1"/>
</dbReference>
<proteinExistence type="predicted"/>